<evidence type="ECO:0000259" key="2">
    <source>
        <dbReference type="PROSITE" id="PS50021"/>
    </source>
</evidence>
<feature type="region of interest" description="Disordered" evidence="1">
    <location>
        <begin position="199"/>
        <end position="220"/>
    </location>
</feature>
<evidence type="ECO:0000256" key="1">
    <source>
        <dbReference type="SAM" id="MobiDB-lite"/>
    </source>
</evidence>
<name>A0ABR2YHI9_9CHLO</name>
<organism evidence="3 4">
    <name type="scientific">Coccomyxa subellipsoidea</name>
    <dbReference type="NCBI Taxonomy" id="248742"/>
    <lineage>
        <taxon>Eukaryota</taxon>
        <taxon>Viridiplantae</taxon>
        <taxon>Chlorophyta</taxon>
        <taxon>core chlorophytes</taxon>
        <taxon>Trebouxiophyceae</taxon>
        <taxon>Trebouxiophyceae incertae sedis</taxon>
        <taxon>Coccomyxaceae</taxon>
        <taxon>Coccomyxa</taxon>
    </lineage>
</organism>
<comment type="caution">
    <text evidence="3">The sequence shown here is derived from an EMBL/GenBank/DDBJ whole genome shotgun (WGS) entry which is preliminary data.</text>
</comment>
<sequence>MELETYRVFTAEQEFKYASETFLQGQARKWLSQVLRQPLPDTSLATLLMSGCVLGRVADIVLAHIFRRSLRHTRMLPQEFGERRYSAMLDDLNRFQEACKALGLRQDDLVATSDVLTGKNITATCHALWSLATACVEQGVKGIPEFASRAEQAQLHTDSMSRTRSYEKALRLSMVIAETVHKPKKSTISRELYLEHIPATTKPTGTDSAYSSPTGKDKDNAFQVALDDSSALSPTHSIDSDHSATELAVATPPVTDARPRPPSAGSRPSSAGIRLPAPRDRRPGSATPDSGKAQAGKRQGFLGGCRDVLPGLAGSIIAIAAMILIGHSGSAIPDSNNAPTVQEAEEEVAATKEDQLWVVGRA</sequence>
<dbReference type="EMBL" id="JALJOT010000011">
    <property type="protein sequence ID" value="KAK9905615.1"/>
    <property type="molecule type" value="Genomic_DNA"/>
</dbReference>
<dbReference type="SUPFAM" id="SSF47576">
    <property type="entry name" value="Calponin-homology domain, CH-domain"/>
    <property type="match status" value="1"/>
</dbReference>
<dbReference type="Gene3D" id="1.10.418.10">
    <property type="entry name" value="Calponin-like domain"/>
    <property type="match status" value="1"/>
</dbReference>
<protein>
    <recommendedName>
        <fullName evidence="2">Calponin-homology (CH) domain-containing protein</fullName>
    </recommendedName>
</protein>
<gene>
    <name evidence="3" type="ORF">WJX75_003165</name>
</gene>
<evidence type="ECO:0000313" key="4">
    <source>
        <dbReference type="Proteomes" id="UP001491310"/>
    </source>
</evidence>
<accession>A0ABR2YHI9</accession>
<feature type="domain" description="Calponin-homology (CH)" evidence="2">
    <location>
        <begin position="21"/>
        <end position="136"/>
    </location>
</feature>
<keyword evidence="4" id="KW-1185">Reference proteome</keyword>
<feature type="compositionally biased region" description="Polar residues" evidence="1">
    <location>
        <begin position="201"/>
        <end position="214"/>
    </location>
</feature>
<dbReference type="CDD" id="cd00014">
    <property type="entry name" value="CH_SF"/>
    <property type="match status" value="1"/>
</dbReference>
<dbReference type="PROSITE" id="PS50021">
    <property type="entry name" value="CH"/>
    <property type="match status" value="1"/>
</dbReference>
<evidence type="ECO:0000313" key="3">
    <source>
        <dbReference type="EMBL" id="KAK9905615.1"/>
    </source>
</evidence>
<dbReference type="InterPro" id="IPR001715">
    <property type="entry name" value="CH_dom"/>
</dbReference>
<proteinExistence type="predicted"/>
<reference evidence="3 4" key="1">
    <citation type="journal article" date="2024" name="Nat. Commun.">
        <title>Phylogenomics reveals the evolutionary origins of lichenization in chlorophyte algae.</title>
        <authorList>
            <person name="Puginier C."/>
            <person name="Libourel C."/>
            <person name="Otte J."/>
            <person name="Skaloud P."/>
            <person name="Haon M."/>
            <person name="Grisel S."/>
            <person name="Petersen M."/>
            <person name="Berrin J.G."/>
            <person name="Delaux P.M."/>
            <person name="Dal Grande F."/>
            <person name="Keller J."/>
        </authorList>
    </citation>
    <scope>NUCLEOTIDE SEQUENCE [LARGE SCALE GENOMIC DNA]</scope>
    <source>
        <strain evidence="3 4">SAG 216-7</strain>
    </source>
</reference>
<feature type="compositionally biased region" description="Low complexity" evidence="1">
    <location>
        <begin position="263"/>
        <end position="272"/>
    </location>
</feature>
<dbReference type="Proteomes" id="UP001491310">
    <property type="component" value="Unassembled WGS sequence"/>
</dbReference>
<dbReference type="InterPro" id="IPR036872">
    <property type="entry name" value="CH_dom_sf"/>
</dbReference>
<feature type="region of interest" description="Disordered" evidence="1">
    <location>
        <begin position="251"/>
        <end position="298"/>
    </location>
</feature>